<evidence type="ECO:0000256" key="1">
    <source>
        <dbReference type="ARBA" id="ARBA00022490"/>
    </source>
</evidence>
<comment type="function">
    <text evidence="10">One of several proteins that assist in the late maturation steps of the functional core of the 30S ribosomal subunit. Helps release RbfA from mature subunits. May play a role in the assembly of ribosomal proteins into the subunit. Circularly permuted GTPase that catalyzes slow GTP hydrolysis, GTPase activity is stimulated by the 30S ribosomal subunit.</text>
</comment>
<evidence type="ECO:0000256" key="8">
    <source>
        <dbReference type="ARBA" id="ARBA00022884"/>
    </source>
</evidence>
<evidence type="ECO:0000313" key="15">
    <source>
        <dbReference type="Proteomes" id="UP001209083"/>
    </source>
</evidence>
<evidence type="ECO:0000256" key="9">
    <source>
        <dbReference type="ARBA" id="ARBA00023134"/>
    </source>
</evidence>
<evidence type="ECO:0000256" key="10">
    <source>
        <dbReference type="HAMAP-Rule" id="MF_01820"/>
    </source>
</evidence>
<evidence type="ECO:0000256" key="2">
    <source>
        <dbReference type="ARBA" id="ARBA00022517"/>
    </source>
</evidence>
<keyword evidence="8 10" id="KW-0694">RNA-binding</keyword>
<keyword evidence="1 10" id="KW-0963">Cytoplasm</keyword>
<evidence type="ECO:0000256" key="11">
    <source>
        <dbReference type="SAM" id="MobiDB-lite"/>
    </source>
</evidence>
<organism evidence="14 15">
    <name type="scientific">Saxibacter everestensis</name>
    <dbReference type="NCBI Taxonomy" id="2909229"/>
    <lineage>
        <taxon>Bacteria</taxon>
        <taxon>Bacillati</taxon>
        <taxon>Actinomycetota</taxon>
        <taxon>Actinomycetes</taxon>
        <taxon>Micrococcales</taxon>
        <taxon>Brevibacteriaceae</taxon>
        <taxon>Saxibacter</taxon>
    </lineage>
</organism>
<dbReference type="PANTHER" id="PTHR32120:SF10">
    <property type="entry name" value="SMALL RIBOSOMAL SUBUNIT BIOGENESIS GTPASE RSGA"/>
    <property type="match status" value="1"/>
</dbReference>
<evidence type="ECO:0000256" key="6">
    <source>
        <dbReference type="ARBA" id="ARBA00022801"/>
    </source>
</evidence>
<proteinExistence type="inferred from homology"/>
<evidence type="ECO:0000256" key="3">
    <source>
        <dbReference type="ARBA" id="ARBA00022723"/>
    </source>
</evidence>
<comment type="subcellular location">
    <subcellularLocation>
        <location evidence="10">Cytoplasm</location>
    </subcellularLocation>
</comment>
<dbReference type="InterPro" id="IPR010914">
    <property type="entry name" value="RsgA_GTPase_dom"/>
</dbReference>
<feature type="binding site" evidence="10">
    <location>
        <position position="286"/>
    </location>
    <ligand>
        <name>Zn(2+)</name>
        <dbReference type="ChEBI" id="CHEBI:29105"/>
    </ligand>
</feature>
<feature type="binding site" evidence="10">
    <location>
        <begin position="198"/>
        <end position="206"/>
    </location>
    <ligand>
        <name>GTP</name>
        <dbReference type="ChEBI" id="CHEBI:37565"/>
    </ligand>
</feature>
<feature type="binding site" evidence="10">
    <location>
        <position position="284"/>
    </location>
    <ligand>
        <name>Zn(2+)</name>
        <dbReference type="ChEBI" id="CHEBI:29105"/>
    </ligand>
</feature>
<feature type="region of interest" description="Disordered" evidence="11">
    <location>
        <begin position="323"/>
        <end position="352"/>
    </location>
</feature>
<dbReference type="RefSeq" id="WP_349639925.1">
    <property type="nucleotide sequence ID" value="NZ_CP090958.1"/>
</dbReference>
<keyword evidence="7 10" id="KW-0862">Zinc</keyword>
<dbReference type="InterPro" id="IPR027417">
    <property type="entry name" value="P-loop_NTPase"/>
</dbReference>
<evidence type="ECO:0000256" key="7">
    <source>
        <dbReference type="ARBA" id="ARBA00022833"/>
    </source>
</evidence>
<sequence length="352" mass="38033">MSLIDYGWTPDVQSRFIRISSGADRLARVTRVDRSRLQVAGDTGLEPATQYSVAGRRAGFDAALATGDWVALCDDPDEGPVVVGLVERTSVLERRRALDGLTESQLIAANVDVVAIVVPLDRPISDNGVERVIATVWDSGAVPLIVLSKTDLGSGGEQAAIARVAAGVDIVPTSAHAREGIAELRARLQPGQTAVFFGQSGVGKSSLINALVGAEVQPTKDVREADHRGRHTTTARELIPLPGGAVLMDTPGIRSLGLWDAGDGIAGSFADIEDLARRCRFTDCAHDSEPGCAVRQAIEHGGLTERRYQSYRKLQRELDYLNDRKDERARRQKAREFQKLAKAANADKPRKR</sequence>
<feature type="domain" description="CP-type G" evidence="13">
    <location>
        <begin position="103"/>
        <end position="256"/>
    </location>
</feature>
<dbReference type="Gene3D" id="1.10.40.50">
    <property type="entry name" value="Probable gtpase engc, domain 3"/>
    <property type="match status" value="1"/>
</dbReference>
<dbReference type="PANTHER" id="PTHR32120">
    <property type="entry name" value="SMALL RIBOSOMAL SUBUNIT BIOGENESIS GTPASE RSGA"/>
    <property type="match status" value="1"/>
</dbReference>
<evidence type="ECO:0000313" key="14">
    <source>
        <dbReference type="EMBL" id="WGW13115.1"/>
    </source>
</evidence>
<feature type="domain" description="EngC GTPase" evidence="12">
    <location>
        <begin position="109"/>
        <end position="254"/>
    </location>
</feature>
<name>A0ABY8QY54_9MICO</name>
<dbReference type="PROSITE" id="PS51721">
    <property type="entry name" value="G_CP"/>
    <property type="match status" value="1"/>
</dbReference>
<feature type="binding site" evidence="10">
    <location>
        <position position="279"/>
    </location>
    <ligand>
        <name>Zn(2+)</name>
        <dbReference type="ChEBI" id="CHEBI:29105"/>
    </ligand>
</feature>
<keyword evidence="9 10" id="KW-0342">GTP-binding</keyword>
<dbReference type="EC" id="3.6.1.-" evidence="10"/>
<dbReference type="EMBL" id="CP090958">
    <property type="protein sequence ID" value="WGW13115.1"/>
    <property type="molecule type" value="Genomic_DNA"/>
</dbReference>
<dbReference type="Gene3D" id="3.40.50.300">
    <property type="entry name" value="P-loop containing nucleotide triphosphate hydrolases"/>
    <property type="match status" value="1"/>
</dbReference>
<comment type="subunit">
    <text evidence="10">Monomer. Associates with 30S ribosomal subunit, binds 16S rRNA.</text>
</comment>
<evidence type="ECO:0000256" key="4">
    <source>
        <dbReference type="ARBA" id="ARBA00022730"/>
    </source>
</evidence>
<keyword evidence="15" id="KW-1185">Reference proteome</keyword>
<dbReference type="Pfam" id="PF03193">
    <property type="entry name" value="RsgA_GTPase"/>
    <property type="match status" value="1"/>
</dbReference>
<dbReference type="CDD" id="cd01854">
    <property type="entry name" value="YjeQ_EngC"/>
    <property type="match status" value="1"/>
</dbReference>
<dbReference type="InterPro" id="IPR004881">
    <property type="entry name" value="Ribosome_biogen_GTPase_RsgA"/>
</dbReference>
<keyword evidence="4 10" id="KW-0699">rRNA-binding</keyword>
<evidence type="ECO:0000259" key="12">
    <source>
        <dbReference type="PROSITE" id="PS50936"/>
    </source>
</evidence>
<feature type="binding site" evidence="10">
    <location>
        <position position="292"/>
    </location>
    <ligand>
        <name>Zn(2+)</name>
        <dbReference type="ChEBI" id="CHEBI:29105"/>
    </ligand>
</feature>
<comment type="similarity">
    <text evidence="10">Belongs to the TRAFAC class YlqF/YawG GTPase family. RsgA subfamily.</text>
</comment>
<comment type="cofactor">
    <cofactor evidence="10">
        <name>Zn(2+)</name>
        <dbReference type="ChEBI" id="CHEBI:29105"/>
    </cofactor>
    <text evidence="10">Binds 1 zinc ion per subunit.</text>
</comment>
<dbReference type="HAMAP" id="MF_01820">
    <property type="entry name" value="GTPase_RsgA"/>
    <property type="match status" value="1"/>
</dbReference>
<evidence type="ECO:0000259" key="13">
    <source>
        <dbReference type="PROSITE" id="PS51721"/>
    </source>
</evidence>
<protein>
    <recommendedName>
        <fullName evidence="10">Small ribosomal subunit biogenesis GTPase RsgA</fullName>
        <ecNumber evidence="10">3.6.1.-</ecNumber>
    </recommendedName>
</protein>
<dbReference type="PROSITE" id="PS50936">
    <property type="entry name" value="ENGC_GTPASE"/>
    <property type="match status" value="1"/>
</dbReference>
<keyword evidence="2 10" id="KW-0690">Ribosome biogenesis</keyword>
<keyword evidence="5 10" id="KW-0547">Nucleotide-binding</keyword>
<dbReference type="InterPro" id="IPR030378">
    <property type="entry name" value="G_CP_dom"/>
</dbReference>
<dbReference type="SUPFAM" id="SSF52540">
    <property type="entry name" value="P-loop containing nucleoside triphosphate hydrolases"/>
    <property type="match status" value="1"/>
</dbReference>
<keyword evidence="3 10" id="KW-0479">Metal-binding</keyword>
<feature type="binding site" evidence="10">
    <location>
        <begin position="148"/>
        <end position="151"/>
    </location>
    <ligand>
        <name>GTP</name>
        <dbReference type="ChEBI" id="CHEBI:37565"/>
    </ligand>
</feature>
<evidence type="ECO:0000256" key="5">
    <source>
        <dbReference type="ARBA" id="ARBA00022741"/>
    </source>
</evidence>
<keyword evidence="6 10" id="KW-0378">Hydrolase</keyword>
<dbReference type="Proteomes" id="UP001209083">
    <property type="component" value="Chromosome"/>
</dbReference>
<gene>
    <name evidence="10 14" type="primary">rsgA</name>
    <name evidence="14" type="ORF">LWF01_04895</name>
</gene>
<accession>A0ABY8QY54</accession>
<dbReference type="NCBIfam" id="TIGR00157">
    <property type="entry name" value="ribosome small subunit-dependent GTPase A"/>
    <property type="match status" value="1"/>
</dbReference>
<reference evidence="14 15" key="1">
    <citation type="submission" date="2023-05" db="EMBL/GenBank/DDBJ databases">
        <title>Lithophilousrod everest ZFBP1038 complete genpme.</title>
        <authorList>
            <person name="Tian M."/>
        </authorList>
    </citation>
    <scope>NUCLEOTIDE SEQUENCE [LARGE SCALE GENOMIC DNA]</scope>
    <source>
        <strain evidence="14 15">ZFBP1038</strain>
    </source>
</reference>